<dbReference type="AlphaFoldDB" id="D8SWV0"/>
<accession>D8SWV0</accession>
<sequence>MGKHIGNKIELDKKVEDFLALPSQLEAVIANSDTVPKYDALILEKDDKHDLQKFKAVIASNHTVASSVPKYDPPPLSVLEDDNHDSQELEVIMVGTIDSVWYTSLGGKILAIDNDDNLRCEDI</sequence>
<dbReference type="InParanoid" id="D8SWV0"/>
<dbReference type="EMBL" id="GL377649">
    <property type="protein sequence ID" value="EFJ11089.1"/>
    <property type="molecule type" value="Genomic_DNA"/>
</dbReference>
<name>D8SWV0_SELML</name>
<gene>
    <name evidence="1" type="ORF">SELMODRAFT_426585</name>
</gene>
<dbReference type="Gramene" id="EFJ11089">
    <property type="protein sequence ID" value="EFJ11089"/>
    <property type="gene ID" value="SELMODRAFT_426585"/>
</dbReference>
<evidence type="ECO:0000313" key="1">
    <source>
        <dbReference type="EMBL" id="EFJ11089.1"/>
    </source>
</evidence>
<proteinExistence type="predicted"/>
<dbReference type="KEGG" id="smo:SELMODRAFT_426585"/>
<reference evidence="1 2" key="1">
    <citation type="journal article" date="2011" name="Science">
        <title>The Selaginella genome identifies genetic changes associated with the evolution of vascular plants.</title>
        <authorList>
            <person name="Banks J.A."/>
            <person name="Nishiyama T."/>
            <person name="Hasebe M."/>
            <person name="Bowman J.L."/>
            <person name="Gribskov M."/>
            <person name="dePamphilis C."/>
            <person name="Albert V.A."/>
            <person name="Aono N."/>
            <person name="Aoyama T."/>
            <person name="Ambrose B.A."/>
            <person name="Ashton N.W."/>
            <person name="Axtell M.J."/>
            <person name="Barker E."/>
            <person name="Barker M.S."/>
            <person name="Bennetzen J.L."/>
            <person name="Bonawitz N.D."/>
            <person name="Chapple C."/>
            <person name="Cheng C."/>
            <person name="Correa L.G."/>
            <person name="Dacre M."/>
            <person name="DeBarry J."/>
            <person name="Dreyer I."/>
            <person name="Elias M."/>
            <person name="Engstrom E.M."/>
            <person name="Estelle M."/>
            <person name="Feng L."/>
            <person name="Finet C."/>
            <person name="Floyd S.K."/>
            <person name="Frommer W.B."/>
            <person name="Fujita T."/>
            <person name="Gramzow L."/>
            <person name="Gutensohn M."/>
            <person name="Harholt J."/>
            <person name="Hattori M."/>
            <person name="Heyl A."/>
            <person name="Hirai T."/>
            <person name="Hiwatashi Y."/>
            <person name="Ishikawa M."/>
            <person name="Iwata M."/>
            <person name="Karol K.G."/>
            <person name="Koehler B."/>
            <person name="Kolukisaoglu U."/>
            <person name="Kubo M."/>
            <person name="Kurata T."/>
            <person name="Lalonde S."/>
            <person name="Li K."/>
            <person name="Li Y."/>
            <person name="Litt A."/>
            <person name="Lyons E."/>
            <person name="Manning G."/>
            <person name="Maruyama T."/>
            <person name="Michael T.P."/>
            <person name="Mikami K."/>
            <person name="Miyazaki S."/>
            <person name="Morinaga S."/>
            <person name="Murata T."/>
            <person name="Mueller-Roeber B."/>
            <person name="Nelson D.R."/>
            <person name="Obara M."/>
            <person name="Oguri Y."/>
            <person name="Olmstead R.G."/>
            <person name="Onodera N."/>
            <person name="Petersen B.L."/>
            <person name="Pils B."/>
            <person name="Prigge M."/>
            <person name="Rensing S.A."/>
            <person name="Riano-Pachon D.M."/>
            <person name="Roberts A.W."/>
            <person name="Sato Y."/>
            <person name="Scheller H.V."/>
            <person name="Schulz B."/>
            <person name="Schulz C."/>
            <person name="Shakirov E.V."/>
            <person name="Shibagaki N."/>
            <person name="Shinohara N."/>
            <person name="Shippen D.E."/>
            <person name="Soerensen I."/>
            <person name="Sotooka R."/>
            <person name="Sugimoto N."/>
            <person name="Sugita M."/>
            <person name="Sumikawa N."/>
            <person name="Tanurdzic M."/>
            <person name="Theissen G."/>
            <person name="Ulvskov P."/>
            <person name="Wakazuki S."/>
            <person name="Weng J.K."/>
            <person name="Willats W.W."/>
            <person name="Wipf D."/>
            <person name="Wolf P.G."/>
            <person name="Yang L."/>
            <person name="Zimmer A.D."/>
            <person name="Zhu Q."/>
            <person name="Mitros T."/>
            <person name="Hellsten U."/>
            <person name="Loque D."/>
            <person name="Otillar R."/>
            <person name="Salamov A."/>
            <person name="Schmutz J."/>
            <person name="Shapiro H."/>
            <person name="Lindquist E."/>
            <person name="Lucas S."/>
            <person name="Rokhsar D."/>
            <person name="Grigoriev I.V."/>
        </authorList>
    </citation>
    <scope>NUCLEOTIDE SEQUENCE [LARGE SCALE GENOMIC DNA]</scope>
</reference>
<protein>
    <submittedName>
        <fullName evidence="1">Uncharacterized protein</fullName>
    </submittedName>
</protein>
<organism evidence="2">
    <name type="scientific">Selaginella moellendorffii</name>
    <name type="common">Spikemoss</name>
    <dbReference type="NCBI Taxonomy" id="88036"/>
    <lineage>
        <taxon>Eukaryota</taxon>
        <taxon>Viridiplantae</taxon>
        <taxon>Streptophyta</taxon>
        <taxon>Embryophyta</taxon>
        <taxon>Tracheophyta</taxon>
        <taxon>Lycopodiopsida</taxon>
        <taxon>Selaginellales</taxon>
        <taxon>Selaginellaceae</taxon>
        <taxon>Selaginella</taxon>
    </lineage>
</organism>
<keyword evidence="2" id="KW-1185">Reference proteome</keyword>
<dbReference type="HOGENOM" id="CLU_2019212_0_0_1"/>
<evidence type="ECO:0000313" key="2">
    <source>
        <dbReference type="Proteomes" id="UP000001514"/>
    </source>
</evidence>
<dbReference type="Proteomes" id="UP000001514">
    <property type="component" value="Unassembled WGS sequence"/>
</dbReference>